<feature type="compositionally biased region" description="Acidic residues" evidence="3">
    <location>
        <begin position="61"/>
        <end position="73"/>
    </location>
</feature>
<evidence type="ECO:0000256" key="3">
    <source>
        <dbReference type="SAM" id="MobiDB-lite"/>
    </source>
</evidence>
<dbReference type="Pfam" id="PF00505">
    <property type="entry name" value="HMG_box"/>
    <property type="match status" value="1"/>
</dbReference>
<dbReference type="GO" id="GO:0003677">
    <property type="term" value="F:DNA binding"/>
    <property type="evidence" value="ECO:0007669"/>
    <property type="project" value="UniProtKB-UniRule"/>
</dbReference>
<proteinExistence type="predicted"/>
<name>A0A150GAH1_GONPE</name>
<dbReference type="Gene3D" id="1.10.30.10">
    <property type="entry name" value="High mobility group box domain"/>
    <property type="match status" value="1"/>
</dbReference>
<dbReference type="PROSITE" id="PS50118">
    <property type="entry name" value="HMG_BOX_2"/>
    <property type="match status" value="1"/>
</dbReference>
<dbReference type="InterPro" id="IPR036910">
    <property type="entry name" value="HMG_box_dom_sf"/>
</dbReference>
<evidence type="ECO:0000313" key="5">
    <source>
        <dbReference type="EMBL" id="KXZ46565.1"/>
    </source>
</evidence>
<evidence type="ECO:0000313" key="6">
    <source>
        <dbReference type="Proteomes" id="UP000075714"/>
    </source>
</evidence>
<evidence type="ECO:0000256" key="1">
    <source>
        <dbReference type="ARBA" id="ARBA00023125"/>
    </source>
</evidence>
<reference evidence="6" key="1">
    <citation type="journal article" date="2016" name="Nat. Commun.">
        <title>The Gonium pectorale genome demonstrates co-option of cell cycle regulation during the evolution of multicellularity.</title>
        <authorList>
            <person name="Hanschen E.R."/>
            <person name="Marriage T.N."/>
            <person name="Ferris P.J."/>
            <person name="Hamaji T."/>
            <person name="Toyoda A."/>
            <person name="Fujiyama A."/>
            <person name="Neme R."/>
            <person name="Noguchi H."/>
            <person name="Minakuchi Y."/>
            <person name="Suzuki M."/>
            <person name="Kawai-Toyooka H."/>
            <person name="Smith D.R."/>
            <person name="Sparks H."/>
            <person name="Anderson J."/>
            <person name="Bakaric R."/>
            <person name="Luria V."/>
            <person name="Karger A."/>
            <person name="Kirschner M.W."/>
            <person name="Durand P.M."/>
            <person name="Michod R.E."/>
            <person name="Nozaki H."/>
            <person name="Olson B.J."/>
        </authorList>
    </citation>
    <scope>NUCLEOTIDE SEQUENCE [LARGE SCALE GENOMIC DNA]</scope>
    <source>
        <strain evidence="6">NIES-2863</strain>
    </source>
</reference>
<keyword evidence="2" id="KW-0539">Nucleus</keyword>
<dbReference type="Proteomes" id="UP000075714">
    <property type="component" value="Unassembled WGS sequence"/>
</dbReference>
<feature type="region of interest" description="Disordered" evidence="3">
    <location>
        <begin position="32"/>
        <end position="73"/>
    </location>
</feature>
<dbReference type="EMBL" id="LSYV01000043">
    <property type="protein sequence ID" value="KXZ46565.1"/>
    <property type="molecule type" value="Genomic_DNA"/>
</dbReference>
<dbReference type="PRINTS" id="PR00886">
    <property type="entry name" value="HIGHMOBLTY12"/>
</dbReference>
<feature type="compositionally biased region" description="Basic and acidic residues" evidence="3">
    <location>
        <begin position="32"/>
        <end position="49"/>
    </location>
</feature>
<gene>
    <name evidence="5" type="ORF">GPECTOR_42g774</name>
</gene>
<sequence length="73" mass="8657">MRAKVKEENPSFSVTDIGKKLGEMWKALEDEDKQKYHKQADEDKARYNKEQAAYSKKKSSDDEEKEDERDEDE</sequence>
<protein>
    <recommendedName>
        <fullName evidence="4">HMG box domain-containing protein</fullName>
    </recommendedName>
</protein>
<dbReference type="SMART" id="SM00398">
    <property type="entry name" value="HMG"/>
    <property type="match status" value="1"/>
</dbReference>
<dbReference type="OrthoDB" id="1919336at2759"/>
<dbReference type="InterPro" id="IPR050342">
    <property type="entry name" value="HMGB"/>
</dbReference>
<keyword evidence="6" id="KW-1185">Reference proteome</keyword>
<dbReference type="PANTHER" id="PTHR48112">
    <property type="entry name" value="HIGH MOBILITY GROUP PROTEIN DSP1"/>
    <property type="match status" value="1"/>
</dbReference>
<feature type="DNA-binding region" description="HMG box" evidence="2">
    <location>
        <begin position="1"/>
        <end position="55"/>
    </location>
</feature>
<dbReference type="GO" id="GO:0005634">
    <property type="term" value="C:nucleus"/>
    <property type="evidence" value="ECO:0007669"/>
    <property type="project" value="UniProtKB-UniRule"/>
</dbReference>
<accession>A0A150GAH1</accession>
<evidence type="ECO:0000256" key="2">
    <source>
        <dbReference type="PROSITE-ProRule" id="PRU00267"/>
    </source>
</evidence>
<feature type="domain" description="HMG box" evidence="4">
    <location>
        <begin position="1"/>
        <end position="55"/>
    </location>
</feature>
<evidence type="ECO:0000259" key="4">
    <source>
        <dbReference type="PROSITE" id="PS50118"/>
    </source>
</evidence>
<comment type="caution">
    <text evidence="5">The sequence shown here is derived from an EMBL/GenBank/DDBJ whole genome shotgun (WGS) entry which is preliminary data.</text>
</comment>
<dbReference type="STRING" id="33097.A0A150GAH1"/>
<dbReference type="InterPro" id="IPR009071">
    <property type="entry name" value="HMG_box_dom"/>
</dbReference>
<organism evidence="5 6">
    <name type="scientific">Gonium pectorale</name>
    <name type="common">Green alga</name>
    <dbReference type="NCBI Taxonomy" id="33097"/>
    <lineage>
        <taxon>Eukaryota</taxon>
        <taxon>Viridiplantae</taxon>
        <taxon>Chlorophyta</taxon>
        <taxon>core chlorophytes</taxon>
        <taxon>Chlorophyceae</taxon>
        <taxon>CS clade</taxon>
        <taxon>Chlamydomonadales</taxon>
        <taxon>Volvocaceae</taxon>
        <taxon>Gonium</taxon>
    </lineage>
</organism>
<keyword evidence="1 2" id="KW-0238">DNA-binding</keyword>
<dbReference type="AlphaFoldDB" id="A0A150GAH1"/>
<dbReference type="SUPFAM" id="SSF47095">
    <property type="entry name" value="HMG-box"/>
    <property type="match status" value="1"/>
</dbReference>